<reference evidence="2 3" key="1">
    <citation type="submission" date="2018-10" db="EMBL/GenBank/DDBJ databases">
        <title>Genome assembly for a Yunnan-Guizhou Plateau 3E fish, Anabarilius grahami (Regan), and its evolutionary and genetic applications.</title>
        <authorList>
            <person name="Jiang W."/>
        </authorList>
    </citation>
    <scope>NUCLEOTIDE SEQUENCE [LARGE SCALE GENOMIC DNA]</scope>
    <source>
        <strain evidence="2">AG-KIZ</strain>
        <tissue evidence="2">Muscle</tissue>
    </source>
</reference>
<feature type="compositionally biased region" description="Basic and acidic residues" evidence="1">
    <location>
        <begin position="1"/>
        <end position="40"/>
    </location>
</feature>
<name>A0A3N0XKB2_ANAGA</name>
<comment type="caution">
    <text evidence="2">The sequence shown here is derived from an EMBL/GenBank/DDBJ whole genome shotgun (WGS) entry which is preliminary data.</text>
</comment>
<sequence length="179" mass="19307">MSPEGEKGCGKEKLAMERENEKIEGAKKREGEAEIERARDTGGIVPLQETQTVSSFLVFNPQLPCVCVCSPMPSSLSSPSVTEHSHSQPPSPNLHDNQSSVLSNATTQAARDSDSEEEYTAVLYRPVTQPAPSHSCNGTNTNKHSAGVFLSSCTMTSVSLFESLRSSSCHQHHLKPASH</sequence>
<feature type="region of interest" description="Disordered" evidence="1">
    <location>
        <begin position="1"/>
        <end position="43"/>
    </location>
</feature>
<feature type="region of interest" description="Disordered" evidence="1">
    <location>
        <begin position="73"/>
        <end position="118"/>
    </location>
</feature>
<gene>
    <name evidence="2" type="ORF">DPX16_16347</name>
</gene>
<dbReference type="OrthoDB" id="8963483at2759"/>
<protein>
    <submittedName>
        <fullName evidence="2">Teneurin-3</fullName>
    </submittedName>
</protein>
<dbReference type="AlphaFoldDB" id="A0A3N0XKB2"/>
<accession>A0A3N0XKB2</accession>
<evidence type="ECO:0000256" key="1">
    <source>
        <dbReference type="SAM" id="MobiDB-lite"/>
    </source>
</evidence>
<keyword evidence="3" id="KW-1185">Reference proteome</keyword>
<evidence type="ECO:0000313" key="2">
    <source>
        <dbReference type="EMBL" id="ROI47924.1"/>
    </source>
</evidence>
<evidence type="ECO:0000313" key="3">
    <source>
        <dbReference type="Proteomes" id="UP000281406"/>
    </source>
</evidence>
<feature type="compositionally biased region" description="Polar residues" evidence="1">
    <location>
        <begin position="94"/>
        <end position="110"/>
    </location>
</feature>
<dbReference type="EMBL" id="RJVU01071404">
    <property type="protein sequence ID" value="ROI47924.1"/>
    <property type="molecule type" value="Genomic_DNA"/>
</dbReference>
<proteinExistence type="predicted"/>
<dbReference type="Proteomes" id="UP000281406">
    <property type="component" value="Unassembled WGS sequence"/>
</dbReference>
<organism evidence="2 3">
    <name type="scientific">Anabarilius grahami</name>
    <name type="common">Kanglang fish</name>
    <name type="synonym">Barilius grahami</name>
    <dbReference type="NCBI Taxonomy" id="495550"/>
    <lineage>
        <taxon>Eukaryota</taxon>
        <taxon>Metazoa</taxon>
        <taxon>Chordata</taxon>
        <taxon>Craniata</taxon>
        <taxon>Vertebrata</taxon>
        <taxon>Euteleostomi</taxon>
        <taxon>Actinopterygii</taxon>
        <taxon>Neopterygii</taxon>
        <taxon>Teleostei</taxon>
        <taxon>Ostariophysi</taxon>
        <taxon>Cypriniformes</taxon>
        <taxon>Xenocyprididae</taxon>
        <taxon>Xenocypridinae</taxon>
        <taxon>Xenocypridinae incertae sedis</taxon>
        <taxon>Anabarilius</taxon>
    </lineage>
</organism>